<dbReference type="KEGG" id="pxi:J5O05_20715"/>
<evidence type="ECO:0000313" key="2">
    <source>
        <dbReference type="EMBL" id="QTH73212.1"/>
    </source>
</evidence>
<accession>A0A975HMP5</accession>
<feature type="transmembrane region" description="Helical" evidence="1">
    <location>
        <begin position="113"/>
        <end position="132"/>
    </location>
</feature>
<keyword evidence="1" id="KW-0472">Membrane</keyword>
<evidence type="ECO:0000256" key="1">
    <source>
        <dbReference type="SAM" id="Phobius"/>
    </source>
</evidence>
<protein>
    <submittedName>
        <fullName evidence="2">Uncharacterized protein</fullName>
    </submittedName>
</protein>
<keyword evidence="3" id="KW-1185">Reference proteome</keyword>
<organism evidence="2 3">
    <name type="scientific">Pseudoalteromonas xiamenensis</name>
    <dbReference type="NCBI Taxonomy" id="882626"/>
    <lineage>
        <taxon>Bacteria</taxon>
        <taxon>Pseudomonadati</taxon>
        <taxon>Pseudomonadota</taxon>
        <taxon>Gammaproteobacteria</taxon>
        <taxon>Alteromonadales</taxon>
        <taxon>Pseudoalteromonadaceae</taxon>
        <taxon>Pseudoalteromonas</taxon>
    </lineage>
</organism>
<keyword evidence="1" id="KW-0812">Transmembrane</keyword>
<dbReference type="EMBL" id="CP072135">
    <property type="protein sequence ID" value="QTH73212.1"/>
    <property type="molecule type" value="Genomic_DNA"/>
</dbReference>
<reference evidence="2" key="1">
    <citation type="submission" date="2021-03" db="EMBL/GenBank/DDBJ databases">
        <title>Complete Genome of Pseudoalteromonas xiamenensis STKMTI.2, a new potential marine bacterium producing anti-Vibrio compounds.</title>
        <authorList>
            <person name="Handayani D.P."/>
            <person name="Isnansetyo A."/>
            <person name="Istiqomah I."/>
            <person name="Jumina J."/>
        </authorList>
    </citation>
    <scope>NUCLEOTIDE SEQUENCE</scope>
    <source>
        <strain evidence="2">STKMTI.2</strain>
        <plasmid evidence="2">unnamed5</plasmid>
    </source>
</reference>
<proteinExistence type="predicted"/>
<feature type="transmembrane region" description="Helical" evidence="1">
    <location>
        <begin position="7"/>
        <end position="30"/>
    </location>
</feature>
<feature type="transmembrane region" description="Helical" evidence="1">
    <location>
        <begin position="83"/>
        <end position="107"/>
    </location>
</feature>
<dbReference type="AlphaFoldDB" id="A0A975HMP5"/>
<sequence>MNIYLTIAGFLSAIAAVMHLGCIYFGAPWYRFFGAGEQMARLAEQGSPKPTWITCGVALVLSVWALYAFSGAGIIQKLPFTRLVLIAICLVYTTRGIAGFFFILSPMGRSVEFWIWSSTICLVIGLLHCIGLKLQWVSLSL</sequence>
<evidence type="ECO:0000313" key="3">
    <source>
        <dbReference type="Proteomes" id="UP000664904"/>
    </source>
</evidence>
<gene>
    <name evidence="2" type="ORF">J5O05_20715</name>
</gene>
<dbReference type="RefSeq" id="WP_208844831.1">
    <property type="nucleotide sequence ID" value="NZ_CP072135.1"/>
</dbReference>
<dbReference type="Proteomes" id="UP000664904">
    <property type="component" value="Plasmid unnamed5"/>
</dbReference>
<keyword evidence="1" id="KW-1133">Transmembrane helix</keyword>
<feature type="transmembrane region" description="Helical" evidence="1">
    <location>
        <begin position="50"/>
        <end position="71"/>
    </location>
</feature>
<keyword evidence="2" id="KW-0614">Plasmid</keyword>
<geneLocation type="plasmid" evidence="2 3">
    <name>unnamed5</name>
</geneLocation>
<name>A0A975HMP5_9GAMM</name>